<dbReference type="InterPro" id="IPR049058">
    <property type="entry name" value="NAD_Glu_DH_HM2"/>
</dbReference>
<proteinExistence type="predicted"/>
<dbReference type="PANTHER" id="PTHR43403:SF1">
    <property type="entry name" value="NAD-SPECIFIC GLUTAMATE DEHYDROGENASE"/>
    <property type="match status" value="1"/>
</dbReference>
<evidence type="ECO:0000313" key="7">
    <source>
        <dbReference type="EMBL" id="KAF7769783.1"/>
    </source>
</evidence>
<dbReference type="Pfam" id="PF21077">
    <property type="entry name" value="GDH_ACT3"/>
    <property type="match status" value="1"/>
</dbReference>
<dbReference type="PIRSF" id="PIRSF036761">
    <property type="entry name" value="GDH_Mll4104"/>
    <property type="match status" value="1"/>
</dbReference>
<dbReference type="EMBL" id="AHBZ03000021">
    <property type="protein sequence ID" value="KAF7769783.1"/>
    <property type="molecule type" value="Genomic_DNA"/>
</dbReference>
<evidence type="ECO:0000259" key="4">
    <source>
        <dbReference type="Pfam" id="PF21075"/>
    </source>
</evidence>
<dbReference type="PANTHER" id="PTHR43403">
    <property type="entry name" value="NAD-SPECIFIC GLUTAMATE DEHYDROGENASE"/>
    <property type="match status" value="1"/>
</dbReference>
<protein>
    <submittedName>
        <fullName evidence="7">Glutamate dehydrogenase</fullName>
    </submittedName>
</protein>
<evidence type="ECO:0000259" key="6">
    <source>
        <dbReference type="Pfam" id="PF21077"/>
    </source>
</evidence>
<feature type="domain" description="NAD-glutamate dehydrogenase catalytic" evidence="2">
    <location>
        <begin position="727"/>
        <end position="1219"/>
    </location>
</feature>
<dbReference type="InterPro" id="IPR049062">
    <property type="entry name" value="NAD_Glu_DH_ACT2"/>
</dbReference>
<keyword evidence="1" id="KW-0560">Oxidoreductase</keyword>
<feature type="domain" description="NAD-specific glutamate dehydrogenase C-terminal" evidence="3">
    <location>
        <begin position="1264"/>
        <end position="1602"/>
    </location>
</feature>
<comment type="caution">
    <text evidence="7">The sequence shown here is derived from an EMBL/GenBank/DDBJ whole genome shotgun (WGS) entry which is preliminary data.</text>
</comment>
<feature type="domain" description="NAD-glutamate dehydrogenase ACT3" evidence="6">
    <location>
        <begin position="551"/>
        <end position="629"/>
    </location>
</feature>
<dbReference type="Pfam" id="PF21073">
    <property type="entry name" value="GDH_HM1"/>
    <property type="match status" value="1"/>
</dbReference>
<feature type="domain" description="NAD-glutamate dehydrogenase N-terminal ACT1" evidence="4">
    <location>
        <begin position="34"/>
        <end position="177"/>
    </location>
</feature>
<dbReference type="RefSeq" id="WP_010363936.1">
    <property type="nucleotide sequence ID" value="NZ_AHBZ03000021.1"/>
</dbReference>
<evidence type="ECO:0000256" key="1">
    <source>
        <dbReference type="ARBA" id="ARBA00023002"/>
    </source>
</evidence>
<dbReference type="InterPro" id="IPR028971">
    <property type="entry name" value="NAD-GDH_cat"/>
</dbReference>
<dbReference type="SUPFAM" id="SSF53223">
    <property type="entry name" value="Aminoacid dehydrogenase-like, N-terminal domain"/>
    <property type="match status" value="1"/>
</dbReference>
<dbReference type="Pfam" id="PF21078">
    <property type="entry name" value="GDH_HM3"/>
    <property type="match status" value="1"/>
</dbReference>
<dbReference type="InterPro" id="IPR024727">
    <property type="entry name" value="NAD_Glu_DH_N_ACT1"/>
</dbReference>
<evidence type="ECO:0000313" key="8">
    <source>
        <dbReference type="Proteomes" id="UP000016487"/>
    </source>
</evidence>
<evidence type="ECO:0000259" key="3">
    <source>
        <dbReference type="Pfam" id="PF21074"/>
    </source>
</evidence>
<dbReference type="Pfam" id="PF21076">
    <property type="entry name" value="GDH_ACT2"/>
    <property type="match status" value="1"/>
</dbReference>
<dbReference type="InterPro" id="IPR049056">
    <property type="entry name" value="NAD_Glu_DH_HM3"/>
</dbReference>
<dbReference type="Pfam" id="PF05088">
    <property type="entry name" value="Bac_GDH_CD"/>
    <property type="match status" value="1"/>
</dbReference>
<dbReference type="InterPro" id="IPR007780">
    <property type="entry name" value="NAD_Glu_DH_bac"/>
</dbReference>
<evidence type="ECO:0000259" key="2">
    <source>
        <dbReference type="Pfam" id="PF05088"/>
    </source>
</evidence>
<dbReference type="InterPro" id="IPR048381">
    <property type="entry name" value="GDH_C"/>
</dbReference>
<name>A0AAD4AHE5_9GAMM</name>
<dbReference type="Pfam" id="PF21079">
    <property type="entry name" value="GDH_HM2"/>
    <property type="match status" value="1"/>
</dbReference>
<reference evidence="7" key="1">
    <citation type="journal article" date="2012" name="J. Bacteriol.">
        <title>Genome sequences of type strains of seven species of the marine bacterium Pseudoalteromonas.</title>
        <authorList>
            <person name="Xie B.B."/>
            <person name="Shu Y.L."/>
            <person name="Qin Q.L."/>
            <person name="Rong J.C."/>
            <person name="Zhang X.Y."/>
            <person name="Chen X.L."/>
            <person name="Shi M."/>
            <person name="He H.L."/>
            <person name="Zhou B.C."/>
            <person name="Zhang Y.Z."/>
        </authorList>
    </citation>
    <scope>NUCLEOTIDE SEQUENCE</scope>
    <source>
        <strain evidence="7">DSM 8771</strain>
    </source>
</reference>
<dbReference type="InterPro" id="IPR036291">
    <property type="entry name" value="NAD(P)-bd_dom_sf"/>
</dbReference>
<dbReference type="InterPro" id="IPR046346">
    <property type="entry name" value="Aminoacid_DH-like_N_sf"/>
</dbReference>
<dbReference type="InterPro" id="IPR049059">
    <property type="entry name" value="NAD_Glu_DH_HM1"/>
</dbReference>
<dbReference type="GO" id="GO:0006538">
    <property type="term" value="P:L-glutamate catabolic process"/>
    <property type="evidence" value="ECO:0007669"/>
    <property type="project" value="InterPro"/>
</dbReference>
<dbReference type="Pfam" id="PF21075">
    <property type="entry name" value="GDH_ACT1"/>
    <property type="match status" value="1"/>
</dbReference>
<dbReference type="GO" id="GO:0004352">
    <property type="term" value="F:glutamate dehydrogenase (NAD+) activity"/>
    <property type="evidence" value="ECO:0007669"/>
    <property type="project" value="InterPro"/>
</dbReference>
<evidence type="ECO:0000259" key="5">
    <source>
        <dbReference type="Pfam" id="PF21076"/>
    </source>
</evidence>
<reference evidence="7" key="2">
    <citation type="submission" date="2015-03" db="EMBL/GenBank/DDBJ databases">
        <title>Genome sequence of Pseudoalteromonas citrea.</title>
        <authorList>
            <person name="Xie B.-B."/>
            <person name="Rong J.-C."/>
            <person name="Qin Q.-L."/>
            <person name="Zhang Y.-Z."/>
        </authorList>
    </citation>
    <scope>NUCLEOTIDE SEQUENCE</scope>
    <source>
        <strain evidence="7">DSM 8771</strain>
    </source>
</reference>
<dbReference type="Pfam" id="PF21074">
    <property type="entry name" value="GDH_C"/>
    <property type="match status" value="1"/>
</dbReference>
<sequence>MTQNEGSASVILDNVCKLIHKKVHAENVSLVETFAKALYSNMSKEDLANRNDSDLYGAALSLWNSLEQNTSDDAVIRVFNPEVAKDGWQSSHTIVEIIAKDMPFLVDSVRMALSRENIASHLLLHCPLKIKRSDNGQISDLTNLKTEQELTSTKTVFFIEIDRQTDEAIIESFKTELESVLKDVSVAVTDWLAIRERLVSVSKELPSRDSECSKAEINETVEFLDWLVRDNFTFMGYRQYDLCPVQGDHELKPVAGTSLGLMKNSSSEGSRLLSELPEVARKEARSKNLLILTKTNSLSRVHRPAYVDYVGIKRFDDKGNVIGEDRFIGLFSSSFYNNSAADVPVLKSKINRIMQMCDFAQGTHAYKAVLNILETYPRDELVQAREAELLEVAMGVLQIQERDMCRLFVRKDIYGRFLSCMVYVPRERYNTALRRETQQLLANAFQSSEKVEFTTYFSESTLARTHYTVRVADNNIEYNVKDIENNLVEAARTWEDKLQGALLESAGESRGNELNRKYASAFPHAYKDQVLPSAAVVDIEKLEQLDDEHKLEMLFYRPQEEANSHIVRLSLFHKDEPIHLSDVMPMLENFGLRVIGETPYAVKSNDGRVNWIMDFSMLLDSKGVADFDKVSARFRAALTNVWNNTLENDGFNRLVLLGGLTGREASILRAYAKYMRQIGVTFSQTYIESTFDNYPNIAAKIVELFTKKFTPVKPASEKTLEKLIAGIYEELENVANLDDDRIIRLYVDMINATLRTNFFQKEADGENKSYVSFKIKSSGIPDMPLPLPAFEIFVYSPRVEGVHLRGGKVARGGLRWSDRREDFRTEVLGLVKAQQVKNTVIVPVGSKGGFVCKQLPSERDAFFKEGQACYKIFIRGLLDITDNIIHGDIVPPVDVVRHDEDDPYLVVAADKGTATFSDIANGIADDYNFWLGDAFASGGSIGYDHKKMGITAKGAWESVKRHFREMGIDCQTTDFTAVAIGDMAGDVFGNGMLASKHIRLQAAFNHMHIFIDPTPDAASSYVERDRLFALPRSSWEDYDKSLISAGGGIFSRAAKSITLTPEMKKMVGTKKASMTPNELIKALLMMPSDLLWNGGIGTYIKHSSETSTDVGDRANDALRINGSELGTKVFGEGGNLGATQLGRIEFAAKGGRINTDFIDNVGGVACSDNEVNIKILLNGLVAEGDLTQKQRDELLYSMTDEVSELVLADCYRQTHTLSITKSKGPATLKEKVRFIHALEKDGKLDRNIEFLPTDEELAERAAAGKDLTRPELSVLVSYSKMVLKESLVVDEVSENPYYRQLLVTSFPVPLRDKFNTAMDHHPLRKEIIATKLANNIVNDMGLNFMVRMNEETGATDSEIALCYSIASAIFEMSDTWSSIAALDNKIPASVQTEMLYQLRRTVRRATRWFLRHRNKAMTIEQTIEFFTPTFKDVSANLNSYMIEEEKETISAKATELEAQGVPADIALRIVSLSSLFSVMDLAEVADNSKRKIDVVSNTYFKLGSSMGLHWFLDQITAQPVANHWQALARASYREELDWQQRSLSEVVLNSFEGDDHDVNALVEQWMDSQSALLHRWQQMLLEFKTSQSHDFAKFSVALRELMLLSHNCDTSK</sequence>
<dbReference type="Proteomes" id="UP000016487">
    <property type="component" value="Unassembled WGS sequence"/>
</dbReference>
<dbReference type="GO" id="GO:0004069">
    <property type="term" value="F:L-aspartate:2-oxoglutarate aminotransferase activity"/>
    <property type="evidence" value="ECO:0007669"/>
    <property type="project" value="InterPro"/>
</dbReference>
<accession>A0AAD4AHE5</accession>
<feature type="domain" description="NAD-glutamate dehydrogenase ACT2" evidence="5">
    <location>
        <begin position="406"/>
        <end position="495"/>
    </location>
</feature>
<gene>
    <name evidence="7" type="ORF">PCIT_a2683</name>
</gene>
<organism evidence="7 8">
    <name type="scientific">Pseudoalteromonas citrea</name>
    <dbReference type="NCBI Taxonomy" id="43655"/>
    <lineage>
        <taxon>Bacteria</taxon>
        <taxon>Pseudomonadati</taxon>
        <taxon>Pseudomonadota</taxon>
        <taxon>Gammaproteobacteria</taxon>
        <taxon>Alteromonadales</taxon>
        <taxon>Pseudoalteromonadaceae</taxon>
        <taxon>Pseudoalteromonas</taxon>
    </lineage>
</organism>
<dbReference type="SUPFAM" id="SSF51735">
    <property type="entry name" value="NAD(P)-binding Rossmann-fold domains"/>
    <property type="match status" value="1"/>
</dbReference>
<dbReference type="InterPro" id="IPR049064">
    <property type="entry name" value="NAD_Glu_DH_ACT3"/>
</dbReference>